<dbReference type="InterPro" id="IPR017871">
    <property type="entry name" value="ABC_transporter-like_CS"/>
</dbReference>
<feature type="transmembrane region" description="Helical" evidence="8">
    <location>
        <begin position="46"/>
        <end position="66"/>
    </location>
</feature>
<evidence type="ECO:0000259" key="9">
    <source>
        <dbReference type="PROSITE" id="PS50893"/>
    </source>
</evidence>
<dbReference type="Proteomes" id="UP000196655">
    <property type="component" value="Unassembled WGS sequence"/>
</dbReference>
<gene>
    <name evidence="11" type="ORF">BWR60_19050</name>
</gene>
<dbReference type="GO" id="GO:0016887">
    <property type="term" value="F:ATP hydrolysis activity"/>
    <property type="evidence" value="ECO:0007669"/>
    <property type="project" value="InterPro"/>
</dbReference>
<dbReference type="Pfam" id="PF00005">
    <property type="entry name" value="ABC_tran"/>
    <property type="match status" value="1"/>
</dbReference>
<keyword evidence="7 8" id="KW-0472">Membrane</keyword>
<evidence type="ECO:0000256" key="5">
    <source>
        <dbReference type="ARBA" id="ARBA00022840"/>
    </source>
</evidence>
<dbReference type="PANTHER" id="PTHR24221">
    <property type="entry name" value="ATP-BINDING CASSETTE SUB-FAMILY B"/>
    <property type="match status" value="1"/>
</dbReference>
<evidence type="ECO:0000256" key="1">
    <source>
        <dbReference type="ARBA" id="ARBA00004651"/>
    </source>
</evidence>
<keyword evidence="6 8" id="KW-1133">Transmembrane helix</keyword>
<reference evidence="12" key="1">
    <citation type="submission" date="2017-05" db="EMBL/GenBank/DDBJ databases">
        <authorList>
            <person name="Macchi M."/>
            <person name="Festa S."/>
            <person name="Coppotelli B.M."/>
            <person name="Morelli I.S."/>
        </authorList>
    </citation>
    <scope>NUCLEOTIDE SEQUENCE [LARGE SCALE GENOMIC DNA]</scope>
    <source>
        <strain evidence="12">I</strain>
    </source>
</reference>
<feature type="transmembrane region" description="Helical" evidence="8">
    <location>
        <begin position="270"/>
        <end position="291"/>
    </location>
</feature>
<evidence type="ECO:0000259" key="10">
    <source>
        <dbReference type="PROSITE" id="PS50929"/>
    </source>
</evidence>
<dbReference type="PROSITE" id="PS50893">
    <property type="entry name" value="ABC_TRANSPORTER_2"/>
    <property type="match status" value="1"/>
</dbReference>
<dbReference type="EMBL" id="NHON01000036">
    <property type="protein sequence ID" value="OWJ65497.1"/>
    <property type="molecule type" value="Genomic_DNA"/>
</dbReference>
<feature type="transmembrane region" description="Helical" evidence="8">
    <location>
        <begin position="159"/>
        <end position="179"/>
    </location>
</feature>
<dbReference type="PANTHER" id="PTHR24221:SF654">
    <property type="entry name" value="ATP-BINDING CASSETTE SUB-FAMILY B MEMBER 6"/>
    <property type="match status" value="1"/>
</dbReference>
<dbReference type="SMART" id="SM00382">
    <property type="entry name" value="AAA"/>
    <property type="match status" value="1"/>
</dbReference>
<sequence length="610" mass="65309">MDMMSSTQTSSRLADGHLAGSRLEGFRSRPIGFILHYVRQEAAPHAVVMASVVAAVACGIGSQYAIKHLVDVLALGASGAIWLAYGLLVGLILADNMLWRVGGWVAARAFVGVTGAVRRDLFRHLTGHAPSYFADRLPGMVAGRVSATANAIFTTENTFSWNVLPPALALVGSICVLATVDPVMAGVLVAASATLSAFIYRLAKRGGPIHRSYATEAAKVDGELVDVIGNMGLVRLFGATIREQARLADRIGVEMSARQHSLRTMERLRLIHAAITAVLTAGLLGWALLLWQAGRATPGDIVLVSSLGFAILHGTRDLAVALVDLTQHIARLSEAISTLLVPHDLPDAPHAEPLPAPQHGGGVPIGFQHVRFAYPKRPAILDGFDLRIEPGERVGLVGLSGAGKSTVLTLVQRFYDIGAGRIEVAGRDIRDLTQESLREIIGVVPQDISLFHRSVRENIRYGRPDATDAEVLAAAEAAHCREFIEALPEGFDTVVGDRGVKLSGGQRQRIAIARAFLKDAPVLLLDEATSALDSESERAVQEALDDLMQDRTVIAIAHRLSTLRRFDRIVVMEAGRVVDQGTPAALAARPGVYRTLLQRQLGHAEEAHAA</sequence>
<dbReference type="AlphaFoldDB" id="A0A211ZK95"/>
<protein>
    <submittedName>
        <fullName evidence="11">ABC transporter</fullName>
    </submittedName>
</protein>
<dbReference type="Gene3D" id="3.40.50.300">
    <property type="entry name" value="P-loop containing nucleotide triphosphate hydrolases"/>
    <property type="match status" value="1"/>
</dbReference>
<feature type="domain" description="ABC transporter" evidence="9">
    <location>
        <begin position="365"/>
        <end position="599"/>
    </location>
</feature>
<keyword evidence="4" id="KW-0547">Nucleotide-binding</keyword>
<evidence type="ECO:0000313" key="12">
    <source>
        <dbReference type="Proteomes" id="UP000196655"/>
    </source>
</evidence>
<evidence type="ECO:0000256" key="7">
    <source>
        <dbReference type="ARBA" id="ARBA00023136"/>
    </source>
</evidence>
<dbReference type="Gene3D" id="1.20.1560.10">
    <property type="entry name" value="ABC transporter type 1, transmembrane domain"/>
    <property type="match status" value="1"/>
</dbReference>
<dbReference type="PROSITE" id="PS50929">
    <property type="entry name" value="ABC_TM1F"/>
    <property type="match status" value="1"/>
</dbReference>
<keyword evidence="2" id="KW-0813">Transport</keyword>
<feature type="transmembrane region" description="Helical" evidence="8">
    <location>
        <begin position="72"/>
        <end position="94"/>
    </location>
</feature>
<dbReference type="GO" id="GO:0140359">
    <property type="term" value="F:ABC-type transporter activity"/>
    <property type="evidence" value="ECO:0007669"/>
    <property type="project" value="InterPro"/>
</dbReference>
<dbReference type="InterPro" id="IPR039421">
    <property type="entry name" value="Type_1_exporter"/>
</dbReference>
<dbReference type="SUPFAM" id="SSF90123">
    <property type="entry name" value="ABC transporter transmembrane region"/>
    <property type="match status" value="1"/>
</dbReference>
<accession>A0A211ZK95</accession>
<dbReference type="STRING" id="1122125.GCA_000423185_00853"/>
<evidence type="ECO:0000313" key="11">
    <source>
        <dbReference type="EMBL" id="OWJ65497.1"/>
    </source>
</evidence>
<evidence type="ECO:0000256" key="8">
    <source>
        <dbReference type="SAM" id="Phobius"/>
    </source>
</evidence>
<keyword evidence="12" id="KW-1185">Reference proteome</keyword>
<feature type="transmembrane region" description="Helical" evidence="8">
    <location>
        <begin position="185"/>
        <end position="203"/>
    </location>
</feature>
<dbReference type="InterPro" id="IPR036640">
    <property type="entry name" value="ABC1_TM_sf"/>
</dbReference>
<dbReference type="FunFam" id="3.40.50.300:FF:000287">
    <property type="entry name" value="Multidrug ABC transporter ATP-binding protein"/>
    <property type="match status" value="1"/>
</dbReference>
<evidence type="ECO:0000256" key="6">
    <source>
        <dbReference type="ARBA" id="ARBA00022989"/>
    </source>
</evidence>
<keyword evidence="3 8" id="KW-0812">Transmembrane</keyword>
<feature type="domain" description="ABC transmembrane type-1" evidence="10">
    <location>
        <begin position="46"/>
        <end position="327"/>
    </location>
</feature>
<dbReference type="InterPro" id="IPR003593">
    <property type="entry name" value="AAA+_ATPase"/>
</dbReference>
<dbReference type="GO" id="GO:0034040">
    <property type="term" value="F:ATPase-coupled lipid transmembrane transporter activity"/>
    <property type="evidence" value="ECO:0007669"/>
    <property type="project" value="TreeGrafter"/>
</dbReference>
<comment type="caution">
    <text evidence="11">The sequence shown here is derived from an EMBL/GenBank/DDBJ whole genome shotgun (WGS) entry which is preliminary data.</text>
</comment>
<comment type="subcellular location">
    <subcellularLocation>
        <location evidence="1">Cell membrane</location>
        <topology evidence="1">Multi-pass membrane protein</topology>
    </subcellularLocation>
</comment>
<dbReference type="SUPFAM" id="SSF52540">
    <property type="entry name" value="P-loop containing nucleoside triphosphate hydrolases"/>
    <property type="match status" value="1"/>
</dbReference>
<evidence type="ECO:0000256" key="4">
    <source>
        <dbReference type="ARBA" id="ARBA00022741"/>
    </source>
</evidence>
<evidence type="ECO:0000256" key="2">
    <source>
        <dbReference type="ARBA" id="ARBA00022448"/>
    </source>
</evidence>
<dbReference type="PROSITE" id="PS00211">
    <property type="entry name" value="ABC_TRANSPORTER_1"/>
    <property type="match status" value="1"/>
</dbReference>
<dbReference type="InterPro" id="IPR027417">
    <property type="entry name" value="P-loop_NTPase"/>
</dbReference>
<evidence type="ECO:0000256" key="3">
    <source>
        <dbReference type="ARBA" id="ARBA00022692"/>
    </source>
</evidence>
<dbReference type="GO" id="GO:0005524">
    <property type="term" value="F:ATP binding"/>
    <property type="evidence" value="ECO:0007669"/>
    <property type="project" value="UniProtKB-KW"/>
</dbReference>
<proteinExistence type="predicted"/>
<organism evidence="11 12">
    <name type="scientific">Inquilinus limosus</name>
    <dbReference type="NCBI Taxonomy" id="171674"/>
    <lineage>
        <taxon>Bacteria</taxon>
        <taxon>Pseudomonadati</taxon>
        <taxon>Pseudomonadota</taxon>
        <taxon>Alphaproteobacteria</taxon>
        <taxon>Rhodospirillales</taxon>
        <taxon>Rhodospirillaceae</taxon>
        <taxon>Inquilinus</taxon>
    </lineage>
</organism>
<dbReference type="Pfam" id="PF00664">
    <property type="entry name" value="ABC_membrane"/>
    <property type="match status" value="1"/>
</dbReference>
<dbReference type="InterPro" id="IPR011527">
    <property type="entry name" value="ABC1_TM_dom"/>
</dbReference>
<dbReference type="InterPro" id="IPR003439">
    <property type="entry name" value="ABC_transporter-like_ATP-bd"/>
</dbReference>
<dbReference type="GO" id="GO:0005886">
    <property type="term" value="C:plasma membrane"/>
    <property type="evidence" value="ECO:0007669"/>
    <property type="project" value="UniProtKB-SubCell"/>
</dbReference>
<name>A0A211ZK95_9PROT</name>
<keyword evidence="5" id="KW-0067">ATP-binding</keyword>